<sequence length="67" mass="7500">MTIRTMSELVNAYRELLNEVYPEVSIAGCTFDPATILEELDVTAFRCGCLDYADSLGIDIDDIEHDI</sequence>
<accession>A0A411AWD9</accession>
<organism evidence="1 2">
    <name type="scientific">Providencia phage vB_PstP_PS3</name>
    <dbReference type="NCBI Taxonomy" id="2848038"/>
    <lineage>
        <taxon>Viruses</taxon>
        <taxon>Duplodnaviria</taxon>
        <taxon>Heunggongvirae</taxon>
        <taxon>Uroviricota</taxon>
        <taxon>Caudoviricetes</taxon>
        <taxon>Autographivirales</taxon>
        <taxon>Autoscriptoviridae</taxon>
        <taxon>Slopekvirinae</taxon>
        <taxon>Kakivirus</taxon>
        <taxon>Kakivirus PS3</taxon>
    </lineage>
</organism>
<evidence type="ECO:0000313" key="2">
    <source>
        <dbReference type="Proteomes" id="UP000290695"/>
    </source>
</evidence>
<proteinExistence type="predicted"/>
<dbReference type="Proteomes" id="UP000290695">
    <property type="component" value="Segment"/>
</dbReference>
<gene>
    <name evidence="1" type="ORF">Stuart_2</name>
</gene>
<protein>
    <submittedName>
        <fullName evidence="1">Uncharacterized protein</fullName>
    </submittedName>
</protein>
<keyword evidence="2" id="KW-1185">Reference proteome</keyword>
<reference evidence="2" key="1">
    <citation type="submission" date="2019-01" db="EMBL/GenBank/DDBJ databases">
        <title>PS3, a novel KP34virus infecting Providencia stuartii with a tail spike-associated depolymerase that enhances serum-mediated killing.</title>
        <authorList>
            <person name="Oliveira H."/>
            <person name="Mendes B."/>
            <person name="Lobocka M."/>
            <person name="Azeredo J."/>
        </authorList>
    </citation>
    <scope>NUCLEOTIDE SEQUENCE [LARGE SCALE GENOMIC DNA]</scope>
</reference>
<dbReference type="EMBL" id="MK387869">
    <property type="protein sequence ID" value="QAX92423.1"/>
    <property type="molecule type" value="Genomic_DNA"/>
</dbReference>
<evidence type="ECO:0000313" key="1">
    <source>
        <dbReference type="EMBL" id="QAX92423.1"/>
    </source>
</evidence>
<name>A0A411AWD9_9CAUD</name>